<dbReference type="GeneID" id="34573819"/>
<dbReference type="GO" id="GO:0005829">
    <property type="term" value="C:cytosol"/>
    <property type="evidence" value="ECO:0007669"/>
    <property type="project" value="TreeGrafter"/>
</dbReference>
<proteinExistence type="inferred from homology"/>
<evidence type="ECO:0000313" key="3">
    <source>
        <dbReference type="Proteomes" id="UP000177622"/>
    </source>
</evidence>
<dbReference type="InterPro" id="IPR016024">
    <property type="entry name" value="ARM-type_fold"/>
</dbReference>
<dbReference type="RefSeq" id="XP_022491123.1">
    <property type="nucleotide sequence ID" value="XM_022629085.1"/>
</dbReference>
<keyword evidence="3" id="KW-1185">Reference proteome</keyword>
<accession>A0A1F5LR57</accession>
<evidence type="ECO:0000256" key="1">
    <source>
        <dbReference type="ARBA" id="ARBA00034736"/>
    </source>
</evidence>
<dbReference type="Gene3D" id="1.25.10.10">
    <property type="entry name" value="Leucine-rich Repeat Variant"/>
    <property type="match status" value="1"/>
</dbReference>
<dbReference type="GO" id="GO:0005634">
    <property type="term" value="C:nucleus"/>
    <property type="evidence" value="ECO:0007669"/>
    <property type="project" value="TreeGrafter"/>
</dbReference>
<dbReference type="Pfam" id="PF10521">
    <property type="entry name" value="Tti2"/>
    <property type="match status" value="1"/>
</dbReference>
<dbReference type="PANTHER" id="PTHR32226:SF2">
    <property type="entry name" value="TELO2-INTERACTING PROTEIN 2"/>
    <property type="match status" value="1"/>
</dbReference>
<reference evidence="2 3" key="1">
    <citation type="journal article" date="2016" name="Sci. Rep.">
        <title>Penicillium arizonense, a new, genome sequenced fungal species, reveals a high chemical diversity in secreted metabolites.</title>
        <authorList>
            <person name="Grijseels S."/>
            <person name="Nielsen J.C."/>
            <person name="Randelovic M."/>
            <person name="Nielsen J."/>
            <person name="Nielsen K.F."/>
            <person name="Workman M."/>
            <person name="Frisvad J.C."/>
        </authorList>
    </citation>
    <scope>NUCLEOTIDE SEQUENCE [LARGE SCALE GENOMIC DNA]</scope>
    <source>
        <strain evidence="2 3">CBS 141311</strain>
    </source>
</reference>
<gene>
    <name evidence="2" type="ORF">PENARI_c004G04500</name>
</gene>
<comment type="caution">
    <text evidence="2">The sequence shown here is derived from an EMBL/GenBank/DDBJ whole genome shotgun (WGS) entry which is preliminary data.</text>
</comment>
<comment type="similarity">
    <text evidence="1">Belongs to the TTI2 family.</text>
</comment>
<protein>
    <submittedName>
        <fullName evidence="2">Uncharacterized protein</fullName>
    </submittedName>
</protein>
<dbReference type="GO" id="GO:0110078">
    <property type="term" value="C:TTT Hsp90 cochaperone complex"/>
    <property type="evidence" value="ECO:0007669"/>
    <property type="project" value="InterPro"/>
</dbReference>
<dbReference type="SUPFAM" id="SSF48371">
    <property type="entry name" value="ARM repeat"/>
    <property type="match status" value="1"/>
</dbReference>
<dbReference type="PANTHER" id="PTHR32226">
    <property type="entry name" value="TELO2-INTERACTING PROTEIN 2"/>
    <property type="match status" value="1"/>
</dbReference>
<organism evidence="2 3">
    <name type="scientific">Penicillium arizonense</name>
    <dbReference type="NCBI Taxonomy" id="1835702"/>
    <lineage>
        <taxon>Eukaryota</taxon>
        <taxon>Fungi</taxon>
        <taxon>Dikarya</taxon>
        <taxon>Ascomycota</taxon>
        <taxon>Pezizomycotina</taxon>
        <taxon>Eurotiomycetes</taxon>
        <taxon>Eurotiomycetidae</taxon>
        <taxon>Eurotiales</taxon>
        <taxon>Aspergillaceae</taxon>
        <taxon>Penicillium</taxon>
    </lineage>
</organism>
<sequence>MDELRTQVRRTLMQKPGQFPHDFAPGRIAVSQCDLPQVWQNVESYDHSSHLNRCESIASMLSYVEYVQPWLPENGSPRPFTQNENEALNKILKWASAVVLPSAAYSVSTNSTEFDEPTADAKRAQNESKYESELAIELLLSLGKLLPGLPGHILDNVAVADVTLALACSTSQKVPWSTSRSAMNASLLTNHWLQVTEQTNKFWPAIEFILKERIRPLFAKTPNPAITAAGRKNFHPQSVPRFDGMDESAKPWKTTDVYVATALEWMIERYTPGNKKYLEEHFPLYVPAILAMIDDSNIYFKTIGCDLLKNLLVRVKDSRSDILQRTNLTSVFQDAITPCLLSLPTITPEESSIYCLGEAYPALLVLFETAYKSPSSKNKAKDQETYINSLAKILRSNIISSLHHISSSTPAAASTQTSFPYPRLSAQLLTMAGSFVEELGINTVKYLQDLIPVFYTTLSNPFGMEHSHFGLTLSAAMVLQSVIKNGHPRIWRWRGELLSGLCSAWIHAAEDPSTSREMKEMLENELKIAVKLLLHVLQNPVTIPGDESQKEQVQAKENMVGDVEKLVEADPVLTGLFF</sequence>
<name>A0A1F5LR57_PENAI</name>
<dbReference type="InterPro" id="IPR011989">
    <property type="entry name" value="ARM-like"/>
</dbReference>
<dbReference type="STRING" id="1835702.A0A1F5LR57"/>
<dbReference type="EMBL" id="LXJU01000004">
    <property type="protein sequence ID" value="OGE55694.1"/>
    <property type="molecule type" value="Genomic_DNA"/>
</dbReference>
<dbReference type="Proteomes" id="UP000177622">
    <property type="component" value="Unassembled WGS sequence"/>
</dbReference>
<dbReference type="OrthoDB" id="6417021at2759"/>
<dbReference type="InterPro" id="IPR018870">
    <property type="entry name" value="Tti2"/>
</dbReference>
<evidence type="ECO:0000313" key="2">
    <source>
        <dbReference type="EMBL" id="OGE55694.1"/>
    </source>
</evidence>
<dbReference type="AlphaFoldDB" id="A0A1F5LR57"/>